<proteinExistence type="predicted"/>
<reference evidence="1 2" key="1">
    <citation type="submission" date="2020-08" db="EMBL/GenBank/DDBJ databases">
        <title>Genomic Encyclopedia of Type Strains, Phase IV (KMG-IV): sequencing the most valuable type-strain genomes for metagenomic binning, comparative biology and taxonomic classification.</title>
        <authorList>
            <person name="Goeker M."/>
        </authorList>
    </citation>
    <scope>NUCLEOTIDE SEQUENCE [LARGE SCALE GENOMIC DNA]</scope>
    <source>
        <strain evidence="1 2">DSM 100039</strain>
    </source>
</reference>
<dbReference type="Proteomes" id="UP000556329">
    <property type="component" value="Unassembled WGS sequence"/>
</dbReference>
<protein>
    <submittedName>
        <fullName evidence="1">Uncharacterized protein</fullName>
    </submittedName>
</protein>
<gene>
    <name evidence="1" type="ORF">HNQ71_005507</name>
</gene>
<accession>A0A841PWD5</accession>
<evidence type="ECO:0000313" key="2">
    <source>
        <dbReference type="Proteomes" id="UP000556329"/>
    </source>
</evidence>
<keyword evidence="2" id="KW-1185">Reference proteome</keyword>
<comment type="caution">
    <text evidence="1">The sequence shown here is derived from an EMBL/GenBank/DDBJ whole genome shotgun (WGS) entry which is preliminary data.</text>
</comment>
<organism evidence="1 2">
    <name type="scientific">Mesorhizobium sangaii</name>
    <dbReference type="NCBI Taxonomy" id="505389"/>
    <lineage>
        <taxon>Bacteria</taxon>
        <taxon>Pseudomonadati</taxon>
        <taxon>Pseudomonadota</taxon>
        <taxon>Alphaproteobacteria</taxon>
        <taxon>Hyphomicrobiales</taxon>
        <taxon>Phyllobacteriaceae</taxon>
        <taxon>Mesorhizobium</taxon>
    </lineage>
</organism>
<sequence length="39" mass="3754">MADPVTSPQVAIPTLNVSGTSCGSTGLTGMNLTPSTSGC</sequence>
<dbReference type="AlphaFoldDB" id="A0A841PWD5"/>
<name>A0A841PWD5_9HYPH</name>
<evidence type="ECO:0000313" key="1">
    <source>
        <dbReference type="EMBL" id="MBB6412815.1"/>
    </source>
</evidence>
<dbReference type="EMBL" id="JACHEF010000006">
    <property type="protein sequence ID" value="MBB6412815.1"/>
    <property type="molecule type" value="Genomic_DNA"/>
</dbReference>